<gene>
    <name evidence="2" type="ORF">BaOVIS_006560</name>
</gene>
<sequence length="99" mass="11088">MFSGGIKDDTLHSSQRRLIMRVKNTGMKELDVLFAGFMASIGEHMDARMLGQFHTMLDLDTPTLYRTFIVQQQLPEQLLDNLVAAKVLEYARSGSLAGV</sequence>
<evidence type="ECO:0000313" key="3">
    <source>
        <dbReference type="Proteomes" id="UP001057455"/>
    </source>
</evidence>
<dbReference type="Gene3D" id="1.10.150.250">
    <property type="entry name" value="Flavinator of succinate dehydrogenase"/>
    <property type="match status" value="1"/>
</dbReference>
<dbReference type="OrthoDB" id="284292at2759"/>
<accession>A0A9W5TB67</accession>
<dbReference type="Proteomes" id="UP001057455">
    <property type="component" value="Unassembled WGS sequence"/>
</dbReference>
<name>A0A9W5TB67_BABOV</name>
<dbReference type="EMBL" id="BLIY01000006">
    <property type="protein sequence ID" value="GFE53252.1"/>
    <property type="molecule type" value="Genomic_DNA"/>
</dbReference>
<protein>
    <submittedName>
        <fullName evidence="2">Succinate dehydrogenase assembly factor, putative</fullName>
    </submittedName>
</protein>
<comment type="caution">
    <text evidence="2">The sequence shown here is derived from an EMBL/GenBank/DDBJ whole genome shotgun (WGS) entry which is preliminary data.</text>
</comment>
<dbReference type="InterPro" id="IPR036714">
    <property type="entry name" value="SDH_sf"/>
</dbReference>
<dbReference type="SUPFAM" id="SSF109910">
    <property type="entry name" value="YgfY-like"/>
    <property type="match status" value="1"/>
</dbReference>
<reference evidence="2" key="1">
    <citation type="submission" date="2019-12" db="EMBL/GenBank/DDBJ databases">
        <title>Genome sequence of Babesia ovis.</title>
        <authorList>
            <person name="Yamagishi J."/>
            <person name="Sevinc F."/>
            <person name="Xuan X."/>
        </authorList>
    </citation>
    <scope>NUCLEOTIDE SEQUENCE</scope>
    <source>
        <strain evidence="2">Selcuk</strain>
    </source>
</reference>
<dbReference type="AlphaFoldDB" id="A0A9W5TB67"/>
<keyword evidence="3" id="KW-1185">Reference proteome</keyword>
<dbReference type="InterPro" id="IPR005631">
    <property type="entry name" value="SDH"/>
</dbReference>
<proteinExistence type="predicted"/>
<keyword evidence="1" id="KW-0143">Chaperone</keyword>
<organism evidence="2 3">
    <name type="scientific">Babesia ovis</name>
    <dbReference type="NCBI Taxonomy" id="5869"/>
    <lineage>
        <taxon>Eukaryota</taxon>
        <taxon>Sar</taxon>
        <taxon>Alveolata</taxon>
        <taxon>Apicomplexa</taxon>
        <taxon>Aconoidasida</taxon>
        <taxon>Piroplasmida</taxon>
        <taxon>Babesiidae</taxon>
        <taxon>Babesia</taxon>
    </lineage>
</organism>
<dbReference type="Pfam" id="PF03937">
    <property type="entry name" value="Sdh5"/>
    <property type="match status" value="1"/>
</dbReference>
<evidence type="ECO:0000313" key="2">
    <source>
        <dbReference type="EMBL" id="GFE53252.1"/>
    </source>
</evidence>
<evidence type="ECO:0000256" key="1">
    <source>
        <dbReference type="ARBA" id="ARBA00023186"/>
    </source>
</evidence>